<feature type="region of interest" description="Disordered" evidence="2">
    <location>
        <begin position="117"/>
        <end position="138"/>
    </location>
</feature>
<dbReference type="OrthoDB" id="306620at2759"/>
<dbReference type="EMBL" id="CAJJDO010000018">
    <property type="protein sequence ID" value="CAD8148383.1"/>
    <property type="molecule type" value="Genomic_DNA"/>
</dbReference>
<protein>
    <submittedName>
        <fullName evidence="3">Uncharacterized protein</fullName>
    </submittedName>
</protein>
<comment type="caution">
    <text evidence="3">The sequence shown here is derived from an EMBL/GenBank/DDBJ whole genome shotgun (WGS) entry which is preliminary data.</text>
</comment>
<feature type="coiled-coil region" evidence="1">
    <location>
        <begin position="178"/>
        <end position="235"/>
    </location>
</feature>
<evidence type="ECO:0000256" key="1">
    <source>
        <dbReference type="SAM" id="Coils"/>
    </source>
</evidence>
<evidence type="ECO:0000313" key="3">
    <source>
        <dbReference type="EMBL" id="CAD8148383.1"/>
    </source>
</evidence>
<dbReference type="Proteomes" id="UP000689195">
    <property type="component" value="Unassembled WGS sequence"/>
</dbReference>
<accession>A0A8S1T7Z0</accession>
<organism evidence="3 4">
    <name type="scientific">Paramecium pentaurelia</name>
    <dbReference type="NCBI Taxonomy" id="43138"/>
    <lineage>
        <taxon>Eukaryota</taxon>
        <taxon>Sar</taxon>
        <taxon>Alveolata</taxon>
        <taxon>Ciliophora</taxon>
        <taxon>Intramacronucleata</taxon>
        <taxon>Oligohymenophorea</taxon>
        <taxon>Peniculida</taxon>
        <taxon>Parameciidae</taxon>
        <taxon>Paramecium</taxon>
    </lineage>
</organism>
<reference evidence="3" key="1">
    <citation type="submission" date="2021-01" db="EMBL/GenBank/DDBJ databases">
        <authorList>
            <consortium name="Genoscope - CEA"/>
            <person name="William W."/>
        </authorList>
    </citation>
    <scope>NUCLEOTIDE SEQUENCE</scope>
</reference>
<evidence type="ECO:0000313" key="4">
    <source>
        <dbReference type="Proteomes" id="UP000689195"/>
    </source>
</evidence>
<name>A0A8S1T7Z0_9CILI</name>
<evidence type="ECO:0000256" key="2">
    <source>
        <dbReference type="SAM" id="MobiDB-lite"/>
    </source>
</evidence>
<gene>
    <name evidence="3" type="ORF">PPENT_87.1.T0180038</name>
</gene>
<keyword evidence="1" id="KW-0175">Coiled coil</keyword>
<sequence>MQNCDLNSHSIGISRKQQQGLYSNIEYQSYKPQINNQNLKNLQYLKNHISQLQSVLSYSYRKSSFTKSKIDDSINFSDEKSTYSVYDDKQNFIYFPQQNMKSSDYFIMSDMSSRKITKESPLQSERTNKSILKNNNNQSCATHKLQQKELKQLTEHNNKQNSLIQKQIATDILQECLRQNLQDKILFLEELKKQKQQKIRQEYKYQKKQIELDCQNQIQKQIHNFEKQIKNLVETKNKESFSQSPLKTQNSLFLRFGIVESVNKFKKEFQEKKHKAIKVRFQNADVQKFKTEYD</sequence>
<dbReference type="AlphaFoldDB" id="A0A8S1T7Z0"/>
<keyword evidence="4" id="KW-1185">Reference proteome</keyword>
<proteinExistence type="predicted"/>
<feature type="compositionally biased region" description="Polar residues" evidence="2">
    <location>
        <begin position="120"/>
        <end position="138"/>
    </location>
</feature>